<comment type="caution">
    <text evidence="1">The sequence shown here is derived from an EMBL/GenBank/DDBJ whole genome shotgun (WGS) entry which is preliminary data.</text>
</comment>
<protein>
    <submittedName>
        <fullName evidence="1">Uncharacterized protein</fullName>
    </submittedName>
</protein>
<dbReference type="AlphaFoldDB" id="A0A820HY60"/>
<dbReference type="EMBL" id="CAJOAX010047056">
    <property type="protein sequence ID" value="CAF4300857.1"/>
    <property type="molecule type" value="Genomic_DNA"/>
</dbReference>
<name>A0A820HY60_9BILA</name>
<organism evidence="1 2">
    <name type="scientific">Rotaria sordida</name>
    <dbReference type="NCBI Taxonomy" id="392033"/>
    <lineage>
        <taxon>Eukaryota</taxon>
        <taxon>Metazoa</taxon>
        <taxon>Spiralia</taxon>
        <taxon>Gnathifera</taxon>
        <taxon>Rotifera</taxon>
        <taxon>Eurotatoria</taxon>
        <taxon>Bdelloidea</taxon>
        <taxon>Philodinida</taxon>
        <taxon>Philodinidae</taxon>
        <taxon>Rotaria</taxon>
    </lineage>
</organism>
<reference evidence="1" key="1">
    <citation type="submission" date="2021-02" db="EMBL/GenBank/DDBJ databases">
        <authorList>
            <person name="Nowell W R."/>
        </authorList>
    </citation>
    <scope>NUCLEOTIDE SEQUENCE</scope>
</reference>
<accession>A0A820HY60</accession>
<proteinExistence type="predicted"/>
<feature type="non-terminal residue" evidence="1">
    <location>
        <position position="1"/>
    </location>
</feature>
<sequence length="84" mass="9954">GRGNLVPAIINEAQIQLTEEEHQLLKLDPRLIYNDLKTASRRRITELATLKRKIEARFYEKKSYPRSSCRTIYCRIRYVAPKFT</sequence>
<evidence type="ECO:0000313" key="2">
    <source>
        <dbReference type="Proteomes" id="UP000663823"/>
    </source>
</evidence>
<gene>
    <name evidence="1" type="ORF">OTI717_LOCUS42043</name>
</gene>
<evidence type="ECO:0000313" key="1">
    <source>
        <dbReference type="EMBL" id="CAF4300857.1"/>
    </source>
</evidence>
<dbReference type="Proteomes" id="UP000663823">
    <property type="component" value="Unassembled WGS sequence"/>
</dbReference>